<dbReference type="GO" id="GO:0008168">
    <property type="term" value="F:methyltransferase activity"/>
    <property type="evidence" value="ECO:0007669"/>
    <property type="project" value="UniProtKB-KW"/>
</dbReference>
<dbReference type="Proteomes" id="UP000694701">
    <property type="component" value="Unplaced"/>
</dbReference>
<evidence type="ECO:0000313" key="9">
    <source>
        <dbReference type="Proteomes" id="UP000694701"/>
    </source>
</evidence>
<dbReference type="PANTHER" id="PTHR12176:SF78">
    <property type="entry name" value="EEF1A LYSINE AND N-TERMINAL METHYLTRANSFERASE"/>
    <property type="match status" value="1"/>
</dbReference>
<keyword evidence="3" id="KW-0808">Transferase</keyword>
<dbReference type="Ensembl" id="ENSCCRT00020042998.1">
    <property type="protein sequence ID" value="ENSCCRP00020039391.1"/>
    <property type="gene ID" value="ENSCCRG00020017563.1"/>
</dbReference>
<dbReference type="InterPro" id="IPR041698">
    <property type="entry name" value="Methyltransf_25"/>
</dbReference>
<keyword evidence="2" id="KW-0489">Methyltransferase</keyword>
<feature type="domain" description="Methyltransferase" evidence="7">
    <location>
        <begin position="52"/>
        <end position="150"/>
    </location>
</feature>
<evidence type="ECO:0000256" key="1">
    <source>
        <dbReference type="ARBA" id="ARBA00008361"/>
    </source>
</evidence>
<dbReference type="PANTHER" id="PTHR12176">
    <property type="entry name" value="SAM-DEPENDENT METHYLTRANSFERASE SUPERFAMILY PROTEIN"/>
    <property type="match status" value="1"/>
</dbReference>
<evidence type="ECO:0000256" key="4">
    <source>
        <dbReference type="ARBA" id="ARBA00023268"/>
    </source>
</evidence>
<dbReference type="AlphaFoldDB" id="A0A8C2EEN7"/>
<dbReference type="CDD" id="cd02440">
    <property type="entry name" value="AdoMet_MTases"/>
    <property type="match status" value="1"/>
</dbReference>
<reference evidence="8" key="1">
    <citation type="submission" date="2025-08" db="UniProtKB">
        <authorList>
            <consortium name="Ensembl"/>
        </authorList>
    </citation>
    <scope>IDENTIFICATION</scope>
</reference>
<name>A0A8C2EEN7_CYPCA</name>
<evidence type="ECO:0000256" key="5">
    <source>
        <dbReference type="ARBA" id="ARBA00071300"/>
    </source>
</evidence>
<organism evidence="8 9">
    <name type="scientific">Cyprinus carpio</name>
    <name type="common">Common carp</name>
    <dbReference type="NCBI Taxonomy" id="7962"/>
    <lineage>
        <taxon>Eukaryota</taxon>
        <taxon>Metazoa</taxon>
        <taxon>Chordata</taxon>
        <taxon>Craniata</taxon>
        <taxon>Vertebrata</taxon>
        <taxon>Euteleostomi</taxon>
        <taxon>Actinopterygii</taxon>
        <taxon>Neopterygii</taxon>
        <taxon>Teleostei</taxon>
        <taxon>Ostariophysi</taxon>
        <taxon>Cypriniformes</taxon>
        <taxon>Cyprinidae</taxon>
        <taxon>Cyprininae</taxon>
        <taxon>Cyprinus</taxon>
    </lineage>
</organism>
<evidence type="ECO:0000256" key="6">
    <source>
        <dbReference type="ARBA" id="ARBA00081503"/>
    </source>
</evidence>
<dbReference type="InterPro" id="IPR029063">
    <property type="entry name" value="SAM-dependent_MTases_sf"/>
</dbReference>
<dbReference type="Gene3D" id="3.40.50.150">
    <property type="entry name" value="Vaccinia Virus protein VP39"/>
    <property type="match status" value="1"/>
</dbReference>
<accession>A0A8C2EEN7</accession>
<dbReference type="GO" id="GO:0032259">
    <property type="term" value="P:methylation"/>
    <property type="evidence" value="ECO:0007669"/>
    <property type="project" value="UniProtKB-KW"/>
</dbReference>
<evidence type="ECO:0000256" key="2">
    <source>
        <dbReference type="ARBA" id="ARBA00022603"/>
    </source>
</evidence>
<keyword evidence="4" id="KW-0511">Multifunctional enzyme</keyword>
<protein>
    <recommendedName>
        <fullName evidence="5">eEF1A lysine and N-terminal methyltransferase</fullName>
    </recommendedName>
    <alternativeName>
        <fullName evidence="6">Methyltransferase-like protein 13</fullName>
    </alternativeName>
</protein>
<proteinExistence type="inferred from homology"/>
<dbReference type="Pfam" id="PF13649">
    <property type="entry name" value="Methyltransf_25"/>
    <property type="match status" value="1"/>
</dbReference>
<dbReference type="SUPFAM" id="SSF53335">
    <property type="entry name" value="S-adenosyl-L-methionine-dependent methyltransferases"/>
    <property type="match status" value="1"/>
</dbReference>
<comment type="similarity">
    <text evidence="1">Belongs to the methyltransferase superfamily.</text>
</comment>
<sequence>MSLLPRTAEEFSSADYWERFFRKRGEKAFEWYGDYNSLCGALHKYIKPRDKVLVVGCGNSELSEQLYDVGYRQLTNIDISETVVSHMNQRNAEHRPDMTYQQLDATQTGFESGSFQAALDKGTLDAMASEEDGALAGRMLAEVGGVLAVGGRYVLHLYCTLSCPHSSLMHSLSHFLWHRCRSCLWEEIWGGGKSSDEGLAI</sequence>
<evidence type="ECO:0000256" key="3">
    <source>
        <dbReference type="ARBA" id="ARBA00022679"/>
    </source>
</evidence>
<evidence type="ECO:0000313" key="8">
    <source>
        <dbReference type="Ensembl" id="ENSCCRP00020039391.1"/>
    </source>
</evidence>
<evidence type="ECO:0000259" key="7">
    <source>
        <dbReference type="Pfam" id="PF13649"/>
    </source>
</evidence>
<dbReference type="InterPro" id="IPR051419">
    <property type="entry name" value="Lys/N-term_MeTrsfase_sf"/>
</dbReference>